<reference evidence="3 4" key="1">
    <citation type="submission" date="2019-09" db="EMBL/GenBank/DDBJ databases">
        <authorList>
            <person name="Chen X.-Y."/>
        </authorList>
    </citation>
    <scope>NUCLEOTIDE SEQUENCE [LARGE SCALE GENOMIC DNA]</scope>
    <source>
        <strain evidence="3 4">NY5</strain>
    </source>
</reference>
<name>A0A5B0WW55_9GAMM</name>
<dbReference type="AlphaFoldDB" id="A0A5B0WW55"/>
<dbReference type="SUPFAM" id="SSF56281">
    <property type="entry name" value="Metallo-hydrolase/oxidoreductase"/>
    <property type="match status" value="1"/>
</dbReference>
<dbReference type="InterPro" id="IPR001279">
    <property type="entry name" value="Metallo-B-lactamas"/>
</dbReference>
<dbReference type="GO" id="GO:0016740">
    <property type="term" value="F:transferase activity"/>
    <property type="evidence" value="ECO:0007669"/>
    <property type="project" value="TreeGrafter"/>
</dbReference>
<dbReference type="InterPro" id="IPR041712">
    <property type="entry name" value="DHPS-like_MBL-fold"/>
</dbReference>
<evidence type="ECO:0000256" key="1">
    <source>
        <dbReference type="SAM" id="Phobius"/>
    </source>
</evidence>
<evidence type="ECO:0000313" key="4">
    <source>
        <dbReference type="Proteomes" id="UP000323708"/>
    </source>
</evidence>
<dbReference type="CDD" id="cd07713">
    <property type="entry name" value="DHPS-like_MBL-fold"/>
    <property type="match status" value="1"/>
</dbReference>
<keyword evidence="4" id="KW-1185">Reference proteome</keyword>
<keyword evidence="1" id="KW-0472">Membrane</keyword>
<dbReference type="InterPro" id="IPR052926">
    <property type="entry name" value="Metallo-beta-lactamase_dom"/>
</dbReference>
<keyword evidence="1" id="KW-0812">Transmembrane</keyword>
<dbReference type="PANTHER" id="PTHR13754:SF13">
    <property type="entry name" value="METALLO-BETA-LACTAMASE SUPERFAMILY PROTEIN (AFU_ORTHOLOGUE AFUA_3G07630)"/>
    <property type="match status" value="1"/>
</dbReference>
<feature type="transmembrane region" description="Helical" evidence="1">
    <location>
        <begin position="27"/>
        <end position="46"/>
    </location>
</feature>
<dbReference type="GO" id="GO:0016787">
    <property type="term" value="F:hydrolase activity"/>
    <property type="evidence" value="ECO:0007669"/>
    <property type="project" value="UniProtKB-KW"/>
</dbReference>
<dbReference type="InterPro" id="IPR036866">
    <property type="entry name" value="RibonucZ/Hydroxyglut_hydro"/>
</dbReference>
<proteinExistence type="predicted"/>
<feature type="domain" description="Metallo-beta-lactamase" evidence="2">
    <location>
        <begin position="99"/>
        <end position="157"/>
    </location>
</feature>
<keyword evidence="3" id="KW-0378">Hydrolase</keyword>
<keyword evidence="1" id="KW-1133">Transmembrane helix</keyword>
<comment type="caution">
    <text evidence="3">The sequence shown here is derived from an EMBL/GenBank/DDBJ whole genome shotgun (WGS) entry which is preliminary data.</text>
</comment>
<evidence type="ECO:0000259" key="2">
    <source>
        <dbReference type="Pfam" id="PF00753"/>
    </source>
</evidence>
<organism evidence="3 4">
    <name type="scientific">Pseudohalioglobus sediminis</name>
    <dbReference type="NCBI Taxonomy" id="2606449"/>
    <lineage>
        <taxon>Bacteria</taxon>
        <taxon>Pseudomonadati</taxon>
        <taxon>Pseudomonadota</taxon>
        <taxon>Gammaproteobacteria</taxon>
        <taxon>Cellvibrionales</taxon>
        <taxon>Halieaceae</taxon>
        <taxon>Pseudohalioglobus</taxon>
    </lineage>
</organism>
<accession>A0A5B0WW55</accession>
<evidence type="ECO:0000313" key="3">
    <source>
        <dbReference type="EMBL" id="KAA1190605.1"/>
    </source>
</evidence>
<dbReference type="Gene3D" id="3.60.15.10">
    <property type="entry name" value="Ribonuclease Z/Hydroxyacylglutathione hydrolase-like"/>
    <property type="match status" value="1"/>
</dbReference>
<dbReference type="Proteomes" id="UP000323708">
    <property type="component" value="Unassembled WGS sequence"/>
</dbReference>
<dbReference type="EMBL" id="VTUX01000005">
    <property type="protein sequence ID" value="KAA1190605.1"/>
    <property type="molecule type" value="Genomic_DNA"/>
</dbReference>
<sequence length="362" mass="39108">METAVATAAGASAPACEFHGDNLKRRLVTILSLLLILLLVSGGWYLHTQQQGRERAVRLFAQFKPAPLPDIGSTRSLRILPLLEYRSARPDLLTEVGISYLVETDSQRILYDVGQNSRGIRPSALERNMATLGVELESIDTVFISHNHLDHVGGLNWQNNNTFSLGAEQKPFPNPRTQLIVPGSMSYPGMTPITAEQPMAIGPGIGSTGLASTGSIGRQLAIGWIEEHSLVVMVEGLGGVIIVACGHQPVPNLLKRYDDLFEAPLYGIIGGLHFPVPEGRIRLGPVDVQRQLASGEGLLSPLSAAEVDRQLAMLQQYQPRVIGVSPHDSSDEVIARAEQLFGSAYRHIRVGEAIVIGESAAQ</sequence>
<dbReference type="Pfam" id="PF00753">
    <property type="entry name" value="Lactamase_B"/>
    <property type="match status" value="1"/>
</dbReference>
<gene>
    <name evidence="3" type="ORF">F0M18_12400</name>
</gene>
<dbReference type="PANTHER" id="PTHR13754">
    <property type="entry name" value="METALLO-BETA-LACTAMASE SUPERFAMILY PROTEIN"/>
    <property type="match status" value="1"/>
</dbReference>
<protein>
    <submittedName>
        <fullName evidence="3">MBL fold metallo-hydrolase</fullName>
    </submittedName>
</protein>